<comment type="caution">
    <text evidence="2">The sequence shown here is derived from an EMBL/GenBank/DDBJ whole genome shotgun (WGS) entry which is preliminary data.</text>
</comment>
<dbReference type="OrthoDB" id="4377018at2"/>
<dbReference type="EMBL" id="ASHR01000042">
    <property type="protein sequence ID" value="ERG63046.1"/>
    <property type="molecule type" value="Genomic_DNA"/>
</dbReference>
<feature type="domain" description="Zinc-ribbon 15" evidence="1">
    <location>
        <begin position="21"/>
        <end position="65"/>
    </location>
</feature>
<dbReference type="Proteomes" id="UP000016462">
    <property type="component" value="Unassembled WGS sequence"/>
</dbReference>
<reference evidence="2 3" key="1">
    <citation type="journal article" date="2013" name="Genome Announc.">
        <title>First draft genome sequence from a member of the genus agrococcus, isolated from modern microbialites.</title>
        <authorList>
            <person name="White R.A.III."/>
            <person name="Grassa C.J."/>
            <person name="Suttle C.A."/>
        </authorList>
    </citation>
    <scope>NUCLEOTIDE SEQUENCE [LARGE SCALE GENOMIC DNA]</scope>
    <source>
        <strain evidence="2 3">RW1</strain>
    </source>
</reference>
<organism evidence="2 3">
    <name type="scientific">Agrococcus pavilionensis RW1</name>
    <dbReference type="NCBI Taxonomy" id="1330458"/>
    <lineage>
        <taxon>Bacteria</taxon>
        <taxon>Bacillati</taxon>
        <taxon>Actinomycetota</taxon>
        <taxon>Actinomycetes</taxon>
        <taxon>Micrococcales</taxon>
        <taxon>Microbacteriaceae</taxon>
        <taxon>Agrococcus</taxon>
    </lineage>
</organism>
<dbReference type="InterPro" id="IPR031493">
    <property type="entry name" value="Zinc_ribbon_15"/>
</dbReference>
<dbReference type="RefSeq" id="WP_021011738.1">
    <property type="nucleotide sequence ID" value="NZ_ASHR01000042.1"/>
</dbReference>
<accession>U1MMD3</accession>
<sequence length="67" mass="7694">MFFIFGFGPKQEELGPGLTRTCVNCNNTAAWRRIRESKRFTLFFIPIARWGKREFEACPICGYAVSG</sequence>
<gene>
    <name evidence="2" type="ORF">L332_01040</name>
</gene>
<evidence type="ECO:0000259" key="1">
    <source>
        <dbReference type="Pfam" id="PF17032"/>
    </source>
</evidence>
<keyword evidence="3" id="KW-1185">Reference proteome</keyword>
<proteinExistence type="predicted"/>
<name>U1MMD3_9MICO</name>
<evidence type="ECO:0000313" key="2">
    <source>
        <dbReference type="EMBL" id="ERG63046.1"/>
    </source>
</evidence>
<dbReference type="AlphaFoldDB" id="U1MMD3"/>
<protein>
    <recommendedName>
        <fullName evidence="1">Zinc-ribbon 15 domain-containing protein</fullName>
    </recommendedName>
</protein>
<dbReference type="Pfam" id="PF17032">
    <property type="entry name" value="Zn_ribbon_15"/>
    <property type="match status" value="1"/>
</dbReference>
<evidence type="ECO:0000313" key="3">
    <source>
        <dbReference type="Proteomes" id="UP000016462"/>
    </source>
</evidence>